<comment type="caution">
    <text evidence="6">The sequence shown here is derived from an EMBL/GenBank/DDBJ whole genome shotgun (WGS) entry which is preliminary data.</text>
</comment>
<comment type="catalytic activity">
    <reaction evidence="5">
        <text>a 2'-deoxyadenosine in DNA + S-adenosyl-L-methionine = an N(6)-methyl-2'-deoxyadenosine in DNA + S-adenosyl-L-homocysteine + H(+)</text>
        <dbReference type="Rhea" id="RHEA:15197"/>
        <dbReference type="Rhea" id="RHEA-COMP:12418"/>
        <dbReference type="Rhea" id="RHEA-COMP:12419"/>
        <dbReference type="ChEBI" id="CHEBI:15378"/>
        <dbReference type="ChEBI" id="CHEBI:57856"/>
        <dbReference type="ChEBI" id="CHEBI:59789"/>
        <dbReference type="ChEBI" id="CHEBI:90615"/>
        <dbReference type="ChEBI" id="CHEBI:90616"/>
        <dbReference type="EC" id="2.1.1.72"/>
    </reaction>
</comment>
<organism evidence="6 7">
    <name type="scientific">Verminephrobacter aporrectodeae subsp. tuberculatae</name>
    <dbReference type="NCBI Taxonomy" id="1110392"/>
    <lineage>
        <taxon>Bacteria</taxon>
        <taxon>Pseudomonadati</taxon>
        <taxon>Pseudomonadota</taxon>
        <taxon>Betaproteobacteria</taxon>
        <taxon>Burkholderiales</taxon>
        <taxon>Comamonadaceae</taxon>
        <taxon>Verminephrobacter</taxon>
    </lineage>
</organism>
<evidence type="ECO:0000256" key="1">
    <source>
        <dbReference type="ARBA" id="ARBA00011900"/>
    </source>
</evidence>
<evidence type="ECO:0000313" key="7">
    <source>
        <dbReference type="Proteomes" id="UP001208935"/>
    </source>
</evidence>
<evidence type="ECO:0000256" key="3">
    <source>
        <dbReference type="ARBA" id="ARBA00022679"/>
    </source>
</evidence>
<dbReference type="InterPro" id="IPR012263">
    <property type="entry name" value="M_m6A_EcoRV"/>
</dbReference>
<keyword evidence="7" id="KW-1185">Reference proteome</keyword>
<dbReference type="Pfam" id="PF02086">
    <property type="entry name" value="MethyltransfD12"/>
    <property type="match status" value="1"/>
</dbReference>
<dbReference type="PIRSF" id="PIRSF000398">
    <property type="entry name" value="M_m6A_EcoRV"/>
    <property type="match status" value="1"/>
</dbReference>
<dbReference type="EC" id="2.1.1.72" evidence="1"/>
<dbReference type="InterPro" id="IPR012327">
    <property type="entry name" value="MeTrfase_D12"/>
</dbReference>
<dbReference type="PANTHER" id="PTHR30481:SF4">
    <property type="entry name" value="SITE-SPECIFIC DNA-METHYLTRANSFERASE (ADENINE-SPECIFIC)"/>
    <property type="match status" value="1"/>
</dbReference>
<evidence type="ECO:0000256" key="4">
    <source>
        <dbReference type="ARBA" id="ARBA00022691"/>
    </source>
</evidence>
<gene>
    <name evidence="6" type="ORF">D5039_05045</name>
</gene>
<dbReference type="Gene3D" id="3.40.50.150">
    <property type="entry name" value="Vaccinia Virus protein VP39"/>
    <property type="match status" value="2"/>
</dbReference>
<sequence>MLHQQRTPKRPVLTYHGGKWRIAQWIIQNFPEHQAYVEPFGGGGSVLLRKPRARVEVYNDLDADLVSLFKVIRDRGAELKQVLEHTPFARGEFAKSYESSDDPLERARRTVIRSFMGFGSSSHTNRTTGFRKVSIRYGTTPAIAWANYPDALALAVDRLRGVLIENKDAMTLIREMDGQETMVYADPPYVLSTRDKGLDYHYEMTDDDHRALADCLRHCRSMVVLSGYASDLYDRELYPDWQRIERKTFADSGRARTEVLWINPACSAALLAQQSKVNK</sequence>
<accession>A0ABT3KQH1</accession>
<protein>
    <recommendedName>
        <fullName evidence="1">site-specific DNA-methyltransferase (adenine-specific)</fullName>
        <ecNumber evidence="1">2.1.1.72</ecNumber>
    </recommendedName>
</protein>
<dbReference type="SUPFAM" id="SSF53335">
    <property type="entry name" value="S-adenosyl-L-methionine-dependent methyltransferases"/>
    <property type="match status" value="1"/>
</dbReference>
<dbReference type="PANTHER" id="PTHR30481">
    <property type="entry name" value="DNA ADENINE METHYLASE"/>
    <property type="match status" value="1"/>
</dbReference>
<keyword evidence="4" id="KW-0949">S-adenosyl-L-methionine</keyword>
<evidence type="ECO:0000313" key="6">
    <source>
        <dbReference type="EMBL" id="MCW5320571.1"/>
    </source>
</evidence>
<keyword evidence="3" id="KW-0808">Transferase</keyword>
<dbReference type="EMBL" id="QZCW01000001">
    <property type="protein sequence ID" value="MCW5320571.1"/>
    <property type="molecule type" value="Genomic_DNA"/>
</dbReference>
<reference evidence="7" key="1">
    <citation type="submission" date="2023-07" db="EMBL/GenBank/DDBJ databases">
        <title>Verminephrobacter genomes.</title>
        <authorList>
            <person name="Lund M.B."/>
        </authorList>
    </citation>
    <scope>NUCLEOTIDE SEQUENCE [LARGE SCALE GENOMIC DNA]</scope>
    <source>
        <strain evidence="7">AtM5-05</strain>
    </source>
</reference>
<proteinExistence type="predicted"/>
<dbReference type="PRINTS" id="PR00505">
    <property type="entry name" value="D12N6MTFRASE"/>
</dbReference>
<dbReference type="PROSITE" id="PS00092">
    <property type="entry name" value="N6_MTASE"/>
    <property type="match status" value="1"/>
</dbReference>
<keyword evidence="2 6" id="KW-0489">Methyltransferase</keyword>
<dbReference type="GO" id="GO:0008168">
    <property type="term" value="F:methyltransferase activity"/>
    <property type="evidence" value="ECO:0007669"/>
    <property type="project" value="UniProtKB-KW"/>
</dbReference>
<name>A0ABT3KQH1_9BURK</name>
<dbReference type="InterPro" id="IPR002052">
    <property type="entry name" value="DNA_methylase_N6_adenine_CS"/>
</dbReference>
<evidence type="ECO:0000256" key="5">
    <source>
        <dbReference type="ARBA" id="ARBA00047942"/>
    </source>
</evidence>
<evidence type="ECO:0000256" key="2">
    <source>
        <dbReference type="ARBA" id="ARBA00022603"/>
    </source>
</evidence>
<dbReference type="InterPro" id="IPR029063">
    <property type="entry name" value="SAM-dependent_MTases_sf"/>
</dbReference>
<dbReference type="GO" id="GO:0032259">
    <property type="term" value="P:methylation"/>
    <property type="evidence" value="ECO:0007669"/>
    <property type="project" value="UniProtKB-KW"/>
</dbReference>
<dbReference type="Proteomes" id="UP001208935">
    <property type="component" value="Unassembled WGS sequence"/>
</dbReference>